<keyword evidence="1 3" id="KW-0547">Nucleotide-binding</keyword>
<comment type="similarity">
    <text evidence="4">Belongs to the protein kinase superfamily.</text>
</comment>
<keyword evidence="4" id="KW-0723">Serine/threonine-protein kinase</keyword>
<dbReference type="PROSITE" id="PS50011">
    <property type="entry name" value="PROTEIN_KINASE_DOM"/>
    <property type="match status" value="1"/>
</dbReference>
<dbReference type="PROSITE" id="PS00108">
    <property type="entry name" value="PROTEIN_KINASE_ST"/>
    <property type="match status" value="1"/>
</dbReference>
<dbReference type="Pfam" id="PF00069">
    <property type="entry name" value="Pkinase"/>
    <property type="match status" value="1"/>
</dbReference>
<feature type="binding site" evidence="3">
    <location>
        <position position="52"/>
    </location>
    <ligand>
        <name>ATP</name>
        <dbReference type="ChEBI" id="CHEBI:30616"/>
    </ligand>
</feature>
<evidence type="ECO:0000256" key="3">
    <source>
        <dbReference type="PROSITE-ProRule" id="PRU10141"/>
    </source>
</evidence>
<dbReference type="GO" id="GO:0004674">
    <property type="term" value="F:protein serine/threonine kinase activity"/>
    <property type="evidence" value="ECO:0007669"/>
    <property type="project" value="UniProtKB-KW"/>
</dbReference>
<evidence type="ECO:0000259" key="5">
    <source>
        <dbReference type="PROSITE" id="PS50011"/>
    </source>
</evidence>
<dbReference type="AlphaFoldDB" id="A0A8J8NQU6"/>
<dbReference type="SUPFAM" id="SSF56112">
    <property type="entry name" value="Protein kinase-like (PK-like)"/>
    <property type="match status" value="1"/>
</dbReference>
<dbReference type="InterPro" id="IPR017441">
    <property type="entry name" value="Protein_kinase_ATP_BS"/>
</dbReference>
<keyword evidence="4" id="KW-0808">Transferase</keyword>
<dbReference type="InterPro" id="IPR000719">
    <property type="entry name" value="Prot_kinase_dom"/>
</dbReference>
<dbReference type="EMBL" id="RRYP01008292">
    <property type="protein sequence ID" value="TNV79876.1"/>
    <property type="molecule type" value="Genomic_DNA"/>
</dbReference>
<keyword evidence="2 3" id="KW-0067">ATP-binding</keyword>
<dbReference type="PROSITE" id="PS00107">
    <property type="entry name" value="PROTEIN_KINASE_ATP"/>
    <property type="match status" value="1"/>
</dbReference>
<reference evidence="6" key="1">
    <citation type="submission" date="2019-06" db="EMBL/GenBank/DDBJ databases">
        <authorList>
            <person name="Zheng W."/>
        </authorList>
    </citation>
    <scope>NUCLEOTIDE SEQUENCE</scope>
    <source>
        <strain evidence="6">QDHG01</strain>
    </source>
</reference>
<dbReference type="GO" id="GO:0005524">
    <property type="term" value="F:ATP binding"/>
    <property type="evidence" value="ECO:0007669"/>
    <property type="project" value="UniProtKB-UniRule"/>
</dbReference>
<dbReference type="GO" id="GO:0005737">
    <property type="term" value="C:cytoplasm"/>
    <property type="evidence" value="ECO:0007669"/>
    <property type="project" value="TreeGrafter"/>
</dbReference>
<dbReference type="InterPro" id="IPR011009">
    <property type="entry name" value="Kinase-like_dom_sf"/>
</dbReference>
<dbReference type="GO" id="GO:0035556">
    <property type="term" value="P:intracellular signal transduction"/>
    <property type="evidence" value="ECO:0007669"/>
    <property type="project" value="TreeGrafter"/>
</dbReference>
<evidence type="ECO:0000256" key="1">
    <source>
        <dbReference type="ARBA" id="ARBA00022741"/>
    </source>
</evidence>
<dbReference type="Proteomes" id="UP000785679">
    <property type="component" value="Unassembled WGS sequence"/>
</dbReference>
<comment type="caution">
    <text evidence="6">The sequence shown here is derived from an EMBL/GenBank/DDBJ whole genome shotgun (WGS) entry which is preliminary data.</text>
</comment>
<gene>
    <name evidence="6" type="ORF">FGO68_gene8862</name>
</gene>
<dbReference type="OrthoDB" id="294692at2759"/>
<evidence type="ECO:0000256" key="2">
    <source>
        <dbReference type="ARBA" id="ARBA00022840"/>
    </source>
</evidence>
<evidence type="ECO:0000313" key="7">
    <source>
        <dbReference type="Proteomes" id="UP000785679"/>
    </source>
</evidence>
<organism evidence="6 7">
    <name type="scientific">Halteria grandinella</name>
    <dbReference type="NCBI Taxonomy" id="5974"/>
    <lineage>
        <taxon>Eukaryota</taxon>
        <taxon>Sar</taxon>
        <taxon>Alveolata</taxon>
        <taxon>Ciliophora</taxon>
        <taxon>Intramacronucleata</taxon>
        <taxon>Spirotrichea</taxon>
        <taxon>Stichotrichia</taxon>
        <taxon>Sporadotrichida</taxon>
        <taxon>Halteriidae</taxon>
        <taxon>Halteria</taxon>
    </lineage>
</organism>
<dbReference type="InterPro" id="IPR008271">
    <property type="entry name" value="Ser/Thr_kinase_AS"/>
</dbReference>
<keyword evidence="4" id="KW-0418">Kinase</keyword>
<keyword evidence="7" id="KW-1185">Reference proteome</keyword>
<evidence type="ECO:0000313" key="6">
    <source>
        <dbReference type="EMBL" id="TNV79876.1"/>
    </source>
</evidence>
<feature type="domain" description="Protein kinase" evidence="5">
    <location>
        <begin position="23"/>
        <end position="309"/>
    </location>
</feature>
<name>A0A8J8NQU6_HALGN</name>
<dbReference type="SMART" id="SM00220">
    <property type="entry name" value="S_TKc"/>
    <property type="match status" value="1"/>
</dbReference>
<evidence type="ECO:0000256" key="4">
    <source>
        <dbReference type="RuleBase" id="RU000304"/>
    </source>
</evidence>
<protein>
    <recommendedName>
        <fullName evidence="5">Protein kinase domain-containing protein</fullName>
    </recommendedName>
</protein>
<proteinExistence type="inferred from homology"/>
<dbReference type="PANTHER" id="PTHR24346">
    <property type="entry name" value="MAP/MICROTUBULE AFFINITY-REGULATING KINASE"/>
    <property type="match status" value="1"/>
</dbReference>
<sequence>MLSDNTCATATRAKVFTATLDRYELKETLGTGGYGKVKRAVDRETGEEVALKLLYSKNYLVYEDAKKYFQNEIQEGVAELDHPNLVKLIAYSEKEFTWRKPSGRTYKALFLAFELCASGDIFDLLCLEKYSEKYCLYYFKQLLDAVSHMHQSGLVHRDLKLENVFMDECFNLKVGDFGFTTPVTQTESGSMCKDTLGTPAYMPPELKGKDSFVEYDGEKVDIFNCGVMLFMLFHAQVYNSVQLKYGKFDTSIPLWAMKPSDPLERPQYWRYYPQSTTASPAFKELFVWMTQRDPKGRPTVEQIRAHKFMQGECATEEEVITEQTRRLTIFKAQQAKKLAEKAQAKEALRNWR</sequence>
<accession>A0A8J8NQU6</accession>
<dbReference type="Gene3D" id="1.10.510.10">
    <property type="entry name" value="Transferase(Phosphotransferase) domain 1"/>
    <property type="match status" value="1"/>
</dbReference>
<dbReference type="PANTHER" id="PTHR24346:SF30">
    <property type="entry name" value="MATERNAL EMBRYONIC LEUCINE ZIPPER KINASE"/>
    <property type="match status" value="1"/>
</dbReference>